<keyword evidence="8 11" id="KW-0460">Magnesium</keyword>
<feature type="domain" description="Thiamine pyrophosphate enzyme TPP-binding" evidence="14">
    <location>
        <begin position="407"/>
        <end position="556"/>
    </location>
</feature>
<evidence type="ECO:0000256" key="8">
    <source>
        <dbReference type="ARBA" id="ARBA00022842"/>
    </source>
</evidence>
<evidence type="ECO:0000256" key="12">
    <source>
        <dbReference type="SAM" id="MobiDB-lite"/>
    </source>
</evidence>
<accession>A0ABT3PZZ1</accession>
<keyword evidence="7 11" id="KW-0479">Metal-binding</keyword>
<dbReference type="GO" id="GO:0003984">
    <property type="term" value="F:acetolactate synthase activity"/>
    <property type="evidence" value="ECO:0007669"/>
    <property type="project" value="UniProtKB-EC"/>
</dbReference>
<dbReference type="Proteomes" id="UP001207337">
    <property type="component" value="Unassembled WGS sequence"/>
</dbReference>
<dbReference type="EC" id="2.2.1.6" evidence="4 11"/>
<feature type="domain" description="Thiamine pyrophosphate enzyme N-terminal TPP-binding" evidence="15">
    <location>
        <begin position="27"/>
        <end position="141"/>
    </location>
</feature>
<evidence type="ECO:0000256" key="10">
    <source>
        <dbReference type="ARBA" id="ARBA00023304"/>
    </source>
</evidence>
<dbReference type="EMBL" id="JAJNDC010000002">
    <property type="protein sequence ID" value="MCW9713406.1"/>
    <property type="molecule type" value="Genomic_DNA"/>
</dbReference>
<dbReference type="InterPro" id="IPR000399">
    <property type="entry name" value="TPP-bd_CS"/>
</dbReference>
<dbReference type="InterPro" id="IPR012000">
    <property type="entry name" value="Thiamin_PyroP_enz_cen_dom"/>
</dbReference>
<protein>
    <recommendedName>
        <fullName evidence="4 11">Acetolactate synthase</fullName>
        <ecNumber evidence="4 11">2.2.1.6</ecNumber>
    </recommendedName>
</protein>
<evidence type="ECO:0000256" key="11">
    <source>
        <dbReference type="RuleBase" id="RU003591"/>
    </source>
</evidence>
<comment type="pathway">
    <text evidence="2 11">Amino-acid biosynthesis; L-valine biosynthesis; L-valine from pyruvate: step 1/4.</text>
</comment>
<name>A0ABT3PZZ1_9BACT</name>
<keyword evidence="5 11" id="KW-0028">Amino-acid biosynthesis</keyword>
<evidence type="ECO:0000313" key="16">
    <source>
        <dbReference type="EMBL" id="MCW9713406.1"/>
    </source>
</evidence>
<dbReference type="Pfam" id="PF02775">
    <property type="entry name" value="TPP_enzyme_C"/>
    <property type="match status" value="1"/>
</dbReference>
<comment type="catalytic activity">
    <reaction evidence="11">
        <text>2 pyruvate + H(+) = (2S)-2-acetolactate + CO2</text>
        <dbReference type="Rhea" id="RHEA:25249"/>
        <dbReference type="ChEBI" id="CHEBI:15361"/>
        <dbReference type="ChEBI" id="CHEBI:15378"/>
        <dbReference type="ChEBI" id="CHEBI:16526"/>
        <dbReference type="ChEBI" id="CHEBI:58476"/>
        <dbReference type="EC" id="2.2.1.6"/>
    </reaction>
</comment>
<dbReference type="SUPFAM" id="SSF52518">
    <property type="entry name" value="Thiamin diphosphate-binding fold (THDP-binding)"/>
    <property type="match status" value="2"/>
</dbReference>
<dbReference type="InterPro" id="IPR039368">
    <property type="entry name" value="AHAS_TPP"/>
</dbReference>
<comment type="pathway">
    <text evidence="1 11">Amino-acid biosynthesis; L-isoleucine biosynthesis; L-isoleucine from 2-oxobutanoate: step 1/4.</text>
</comment>
<dbReference type="InterPro" id="IPR045229">
    <property type="entry name" value="TPP_enz"/>
</dbReference>
<dbReference type="InterPro" id="IPR029061">
    <property type="entry name" value="THDP-binding"/>
</dbReference>
<dbReference type="InterPro" id="IPR011766">
    <property type="entry name" value="TPP_enzyme_TPP-bd"/>
</dbReference>
<proteinExistence type="inferred from homology"/>
<feature type="domain" description="Thiamine pyrophosphate enzyme central" evidence="13">
    <location>
        <begin position="216"/>
        <end position="351"/>
    </location>
</feature>
<keyword evidence="6 11" id="KW-0808">Transferase</keyword>
<dbReference type="InterPro" id="IPR012001">
    <property type="entry name" value="Thiamin_PyroP_enz_TPP-bd_dom"/>
</dbReference>
<feature type="region of interest" description="Disordered" evidence="12">
    <location>
        <begin position="1"/>
        <end position="21"/>
    </location>
</feature>
<evidence type="ECO:0000313" key="17">
    <source>
        <dbReference type="Proteomes" id="UP001207337"/>
    </source>
</evidence>
<keyword evidence="10 11" id="KW-0100">Branched-chain amino acid biosynthesis</keyword>
<dbReference type="NCBIfam" id="TIGR00118">
    <property type="entry name" value="acolac_lg"/>
    <property type="match status" value="1"/>
</dbReference>
<comment type="cofactor">
    <cofactor evidence="11">
        <name>Mg(2+)</name>
        <dbReference type="ChEBI" id="CHEBI:18420"/>
    </cofactor>
    <text evidence="11">Binds 1 Mg(2+) ion per subunit.</text>
</comment>
<dbReference type="SUPFAM" id="SSF52467">
    <property type="entry name" value="DHS-like NAD/FAD-binding domain"/>
    <property type="match status" value="1"/>
</dbReference>
<reference evidence="16 17" key="1">
    <citation type="submission" date="2021-11" db="EMBL/GenBank/DDBJ databases">
        <title>Aliifidinibius sp. nov., a new bacterium isolated from saline soil.</title>
        <authorList>
            <person name="Galisteo C."/>
            <person name="De La Haba R."/>
            <person name="Sanchez-Porro C."/>
            <person name="Ventosa A."/>
        </authorList>
    </citation>
    <scope>NUCLEOTIDE SEQUENCE [LARGE SCALE GENOMIC DNA]</scope>
    <source>
        <strain evidence="16 17">KACC 190600</strain>
    </source>
</reference>
<gene>
    <name evidence="16" type="primary">ilvB</name>
    <name evidence="16" type="ORF">LQ318_10855</name>
</gene>
<dbReference type="Gene3D" id="3.40.50.970">
    <property type="match status" value="2"/>
</dbReference>
<keyword evidence="17" id="KW-1185">Reference proteome</keyword>
<evidence type="ECO:0000256" key="2">
    <source>
        <dbReference type="ARBA" id="ARBA00005025"/>
    </source>
</evidence>
<dbReference type="Pfam" id="PF00205">
    <property type="entry name" value="TPP_enzyme_M"/>
    <property type="match status" value="1"/>
</dbReference>
<dbReference type="PANTHER" id="PTHR18968">
    <property type="entry name" value="THIAMINE PYROPHOSPHATE ENZYMES"/>
    <property type="match status" value="1"/>
</dbReference>
<comment type="similarity">
    <text evidence="3 11">Belongs to the TPP enzyme family.</text>
</comment>
<evidence type="ECO:0000256" key="1">
    <source>
        <dbReference type="ARBA" id="ARBA00004974"/>
    </source>
</evidence>
<dbReference type="InterPro" id="IPR029035">
    <property type="entry name" value="DHS-like_NAD/FAD-binding_dom"/>
</dbReference>
<dbReference type="Pfam" id="PF02776">
    <property type="entry name" value="TPP_enzyme_N"/>
    <property type="match status" value="1"/>
</dbReference>
<dbReference type="PROSITE" id="PS00187">
    <property type="entry name" value="TPP_ENZYMES"/>
    <property type="match status" value="1"/>
</dbReference>
<dbReference type="RefSeq" id="WP_265790057.1">
    <property type="nucleotide sequence ID" value="NZ_BAABRS010000002.1"/>
</dbReference>
<evidence type="ECO:0000256" key="4">
    <source>
        <dbReference type="ARBA" id="ARBA00013145"/>
    </source>
</evidence>
<evidence type="ECO:0000259" key="15">
    <source>
        <dbReference type="Pfam" id="PF02776"/>
    </source>
</evidence>
<comment type="caution">
    <text evidence="16">The sequence shown here is derived from an EMBL/GenBank/DDBJ whole genome shotgun (WGS) entry which is preliminary data.</text>
</comment>
<dbReference type="InterPro" id="IPR012846">
    <property type="entry name" value="Acetolactate_synth_lsu"/>
</dbReference>
<evidence type="ECO:0000259" key="14">
    <source>
        <dbReference type="Pfam" id="PF02775"/>
    </source>
</evidence>
<dbReference type="PANTHER" id="PTHR18968:SF13">
    <property type="entry name" value="ACETOLACTATE SYNTHASE CATALYTIC SUBUNIT, MITOCHONDRIAL"/>
    <property type="match status" value="1"/>
</dbReference>
<dbReference type="CDD" id="cd02015">
    <property type="entry name" value="TPP_AHAS"/>
    <property type="match status" value="1"/>
</dbReference>
<evidence type="ECO:0000256" key="3">
    <source>
        <dbReference type="ARBA" id="ARBA00007812"/>
    </source>
</evidence>
<dbReference type="Gene3D" id="3.40.50.1220">
    <property type="entry name" value="TPP-binding domain"/>
    <property type="match status" value="1"/>
</dbReference>
<evidence type="ECO:0000256" key="5">
    <source>
        <dbReference type="ARBA" id="ARBA00022605"/>
    </source>
</evidence>
<comment type="cofactor">
    <cofactor evidence="11">
        <name>thiamine diphosphate</name>
        <dbReference type="ChEBI" id="CHEBI:58937"/>
    </cofactor>
    <text evidence="11">Binds 1 thiamine pyrophosphate per subunit.</text>
</comment>
<evidence type="ECO:0000259" key="13">
    <source>
        <dbReference type="Pfam" id="PF00205"/>
    </source>
</evidence>
<evidence type="ECO:0000256" key="9">
    <source>
        <dbReference type="ARBA" id="ARBA00023052"/>
    </source>
</evidence>
<sequence length="583" mass="63281">MAQPKTEPAEHKNKNQATNTPDTAVLNGAEILINTLKDVNVDTIFGYPGGAVLPIYDSLFDEHDINHVLIRHEQAGAHAADGYARATGKAGVVLVTSGPGGTNTVTGIATAAMDSIPMVVFTGQVPTDMIGNDAFQEADIVGITRPITKHNYLVKDVSNLEQVIREAFHVATSGRPGPVLVDLPKDMIKSEAHYSGLKKVSIPSYKPTREGHSTQVSKAAQMLSNAKKPLIYAGGGVILGEAWEELTAMAERLNIPVTTTLMGLGGFPESKPQSLGMLGMHGTYYANMATTECDVLLAAGARFDDRVTGRLDGFSPHSKKIHIDIDPSNIGKNVPVEVPIVGDVKNVLSAIDQQASKPDTTDWWNTIEDWKKNHPLKVPKSEGLIKPQRMIERISEVTNGEAIVVTDVGQHQMWAAQHYTFNHPRSFLSSGGLGTMGYGFPAAMGAAFGCPDRPIVCITGDGGFQMTAYELATAVEYEVPVKIAIMNNECLGMVRQWQELFYNKRYSHSILKKGNPDFVKLAESYGAVGYRASNDEEMDDILEKAMKINDRPVVMDFRVEARENCYPMVPSGAALNEMVEGPE</sequence>
<organism evidence="16 17">
    <name type="scientific">Fodinibius salicampi</name>
    <dbReference type="NCBI Taxonomy" id="1920655"/>
    <lineage>
        <taxon>Bacteria</taxon>
        <taxon>Pseudomonadati</taxon>
        <taxon>Balneolota</taxon>
        <taxon>Balneolia</taxon>
        <taxon>Balneolales</taxon>
        <taxon>Balneolaceae</taxon>
        <taxon>Fodinibius</taxon>
    </lineage>
</organism>
<evidence type="ECO:0000256" key="6">
    <source>
        <dbReference type="ARBA" id="ARBA00022679"/>
    </source>
</evidence>
<dbReference type="CDD" id="cd07035">
    <property type="entry name" value="TPP_PYR_POX_like"/>
    <property type="match status" value="1"/>
</dbReference>
<evidence type="ECO:0000256" key="7">
    <source>
        <dbReference type="ARBA" id="ARBA00022723"/>
    </source>
</evidence>
<keyword evidence="9 11" id="KW-0786">Thiamine pyrophosphate</keyword>